<accession>A0A7K1U2D5</accession>
<dbReference type="PANTHER" id="PTHR24567">
    <property type="entry name" value="CRP FAMILY TRANSCRIPTIONAL REGULATORY PROTEIN"/>
    <property type="match status" value="1"/>
</dbReference>
<dbReference type="SUPFAM" id="SSF51206">
    <property type="entry name" value="cAMP-binding domain-like"/>
    <property type="match status" value="1"/>
</dbReference>
<dbReference type="InterPro" id="IPR050397">
    <property type="entry name" value="Env_Response_Regulators"/>
</dbReference>
<proteinExistence type="predicted"/>
<feature type="domain" description="Cyclic nucleotide-binding" evidence="1">
    <location>
        <begin position="11"/>
        <end position="109"/>
    </location>
</feature>
<dbReference type="CDD" id="cd00038">
    <property type="entry name" value="CAP_ED"/>
    <property type="match status" value="1"/>
</dbReference>
<dbReference type="GO" id="GO:0003700">
    <property type="term" value="F:DNA-binding transcription factor activity"/>
    <property type="evidence" value="ECO:0007669"/>
    <property type="project" value="TreeGrafter"/>
</dbReference>
<organism evidence="2 3">
    <name type="scientific">Chitinophaga tropicalis</name>
    <dbReference type="NCBI Taxonomy" id="2683588"/>
    <lineage>
        <taxon>Bacteria</taxon>
        <taxon>Pseudomonadati</taxon>
        <taxon>Bacteroidota</taxon>
        <taxon>Chitinophagia</taxon>
        <taxon>Chitinophagales</taxon>
        <taxon>Chitinophagaceae</taxon>
        <taxon>Chitinophaga</taxon>
    </lineage>
</organism>
<gene>
    <name evidence="2" type="ORF">GO493_09635</name>
</gene>
<protein>
    <submittedName>
        <fullName evidence="2">Cyclic nucleotide-binding domain-containing protein</fullName>
    </submittedName>
</protein>
<evidence type="ECO:0000313" key="2">
    <source>
        <dbReference type="EMBL" id="MVT08519.1"/>
    </source>
</evidence>
<dbReference type="InterPro" id="IPR000595">
    <property type="entry name" value="cNMP-bd_dom"/>
</dbReference>
<dbReference type="InterPro" id="IPR014710">
    <property type="entry name" value="RmlC-like_jellyroll"/>
</dbReference>
<dbReference type="EMBL" id="WRXN01000003">
    <property type="protein sequence ID" value="MVT08519.1"/>
    <property type="molecule type" value="Genomic_DNA"/>
</dbReference>
<name>A0A7K1U2D5_9BACT</name>
<dbReference type="AlphaFoldDB" id="A0A7K1U2D5"/>
<comment type="caution">
    <text evidence="2">The sequence shown here is derived from an EMBL/GenBank/DDBJ whole genome shotgun (WGS) entry which is preliminary data.</text>
</comment>
<dbReference type="PROSITE" id="PS50042">
    <property type="entry name" value="CNMP_BINDING_3"/>
    <property type="match status" value="1"/>
</dbReference>
<evidence type="ECO:0000313" key="3">
    <source>
        <dbReference type="Proteomes" id="UP000461730"/>
    </source>
</evidence>
<dbReference type="Proteomes" id="UP000461730">
    <property type="component" value="Unassembled WGS sequence"/>
</dbReference>
<dbReference type="Pfam" id="PF00027">
    <property type="entry name" value="cNMP_binding"/>
    <property type="match status" value="1"/>
</dbReference>
<dbReference type="RefSeq" id="WP_157305940.1">
    <property type="nucleotide sequence ID" value="NZ_WRXN01000003.1"/>
</dbReference>
<dbReference type="InterPro" id="IPR018490">
    <property type="entry name" value="cNMP-bd_dom_sf"/>
</dbReference>
<keyword evidence="3" id="KW-1185">Reference proteome</keyword>
<reference evidence="2 3" key="1">
    <citation type="submission" date="2019-12" db="EMBL/GenBank/DDBJ databases">
        <title>Chitinophaga sp. strain ysch24 (GDMCC 1.1355), whole genome shotgun sequence.</title>
        <authorList>
            <person name="Zhang X."/>
        </authorList>
    </citation>
    <scope>NUCLEOTIDE SEQUENCE [LARGE SCALE GENOMIC DNA]</scope>
    <source>
        <strain evidence="3">ysch24</strain>
    </source>
</reference>
<sequence length="193" mass="22951">MFEQIDQFVSRYITLSPEEQELFHSLLQFRKVKKKNFLLKEGEVCEFEAYILKGCVRTYYEDKQGTETILTFAVEGWWVGDLDSFTEQKPARMFIETLEDCELLTISYQDKIALFEKIPKFEKLFRHLIQRALITLQQRFYAAVTQTAEERYVAFLEKYPDVVQRVPQHQIARYIGVSPEFLSKVRSSMYRKG</sequence>
<dbReference type="PANTHER" id="PTHR24567:SF76">
    <property type="entry name" value="CYCLIC NUCLEOTIDE-BINDING DOMAIN PROTEIN"/>
    <property type="match status" value="1"/>
</dbReference>
<dbReference type="Gene3D" id="2.60.120.10">
    <property type="entry name" value="Jelly Rolls"/>
    <property type="match status" value="1"/>
</dbReference>
<evidence type="ECO:0000259" key="1">
    <source>
        <dbReference type="PROSITE" id="PS50042"/>
    </source>
</evidence>
<dbReference type="GO" id="GO:0005829">
    <property type="term" value="C:cytosol"/>
    <property type="evidence" value="ECO:0007669"/>
    <property type="project" value="TreeGrafter"/>
</dbReference>